<dbReference type="AlphaFoldDB" id="A0AAN4Z4Z5"/>
<organism evidence="1 2">
    <name type="scientific">Pristionchus mayeri</name>
    <dbReference type="NCBI Taxonomy" id="1317129"/>
    <lineage>
        <taxon>Eukaryota</taxon>
        <taxon>Metazoa</taxon>
        <taxon>Ecdysozoa</taxon>
        <taxon>Nematoda</taxon>
        <taxon>Chromadorea</taxon>
        <taxon>Rhabditida</taxon>
        <taxon>Rhabditina</taxon>
        <taxon>Diplogasteromorpha</taxon>
        <taxon>Diplogasteroidea</taxon>
        <taxon>Neodiplogasteridae</taxon>
        <taxon>Pristionchus</taxon>
    </lineage>
</organism>
<keyword evidence="2" id="KW-1185">Reference proteome</keyword>
<accession>A0AAN4Z4Z5</accession>
<gene>
    <name evidence="1" type="ORF">PMAYCL1PPCAC_04336</name>
</gene>
<sequence>MLSFRTITIKQSTINCGEIIITLVRQTQSMKLAPLLACLGEPPYVVVRPVVFAAVRHEPVGHSFIPKRCHLLPLLVVHRLVPNRHQRRNRYREQHGPKGASFTAGQSVHQHVREHAAGCHRNEVLRGARRRLLPR</sequence>
<name>A0AAN4Z4Z5_9BILA</name>
<protein>
    <submittedName>
        <fullName evidence="1">Uncharacterized protein</fullName>
    </submittedName>
</protein>
<dbReference type="EMBL" id="BTRK01000001">
    <property type="protein sequence ID" value="GMR34141.1"/>
    <property type="molecule type" value="Genomic_DNA"/>
</dbReference>
<proteinExistence type="predicted"/>
<reference evidence="2" key="1">
    <citation type="submission" date="2022-10" db="EMBL/GenBank/DDBJ databases">
        <title>Genome assembly of Pristionchus species.</title>
        <authorList>
            <person name="Yoshida K."/>
            <person name="Sommer R.J."/>
        </authorList>
    </citation>
    <scope>NUCLEOTIDE SEQUENCE [LARGE SCALE GENOMIC DNA]</scope>
    <source>
        <strain evidence="2">RS5460</strain>
    </source>
</reference>
<evidence type="ECO:0000313" key="2">
    <source>
        <dbReference type="Proteomes" id="UP001328107"/>
    </source>
</evidence>
<evidence type="ECO:0000313" key="1">
    <source>
        <dbReference type="EMBL" id="GMR34141.1"/>
    </source>
</evidence>
<comment type="caution">
    <text evidence="1">The sequence shown here is derived from an EMBL/GenBank/DDBJ whole genome shotgun (WGS) entry which is preliminary data.</text>
</comment>
<dbReference type="Proteomes" id="UP001328107">
    <property type="component" value="Unassembled WGS sequence"/>
</dbReference>